<dbReference type="Proteomes" id="UP000176633">
    <property type="component" value="Unassembled WGS sequence"/>
</dbReference>
<keyword evidence="2" id="KW-0812">Transmembrane</keyword>
<dbReference type="EMBL" id="MFKM01000010">
    <property type="protein sequence ID" value="OGG43587.1"/>
    <property type="molecule type" value="Genomic_DNA"/>
</dbReference>
<keyword evidence="1" id="KW-0175">Coiled coil</keyword>
<evidence type="ECO:0000256" key="1">
    <source>
        <dbReference type="SAM" id="Coils"/>
    </source>
</evidence>
<dbReference type="AlphaFoldDB" id="A0A1F6C474"/>
<reference evidence="4 5" key="1">
    <citation type="journal article" date="2016" name="Nat. Commun.">
        <title>Thousands of microbial genomes shed light on interconnected biogeochemical processes in an aquifer system.</title>
        <authorList>
            <person name="Anantharaman K."/>
            <person name="Brown C.T."/>
            <person name="Hug L.A."/>
            <person name="Sharon I."/>
            <person name="Castelle C.J."/>
            <person name="Probst A.J."/>
            <person name="Thomas B.C."/>
            <person name="Singh A."/>
            <person name="Wilkins M.J."/>
            <person name="Karaoz U."/>
            <person name="Brodie E.L."/>
            <person name="Williams K.H."/>
            <person name="Hubbard S.S."/>
            <person name="Banfield J.F."/>
        </authorList>
    </citation>
    <scope>NUCLEOTIDE SEQUENCE [LARGE SCALE GENOMIC DNA]</scope>
</reference>
<comment type="caution">
    <text evidence="4">The sequence shown here is derived from an EMBL/GenBank/DDBJ whole genome shotgun (WGS) entry which is preliminary data.</text>
</comment>
<dbReference type="Gene3D" id="6.10.250.3150">
    <property type="match status" value="1"/>
</dbReference>
<sequence length="466" mass="52349">MRDVRNKKPSILNLSYYRQFHFPVTLILKSTVALIAISFFLFAFVYAPVYKFPPLTFAAQNTQTEEDKKKLEIQLTELEKQITDYENTIAQYQKQGQSLKNEIKTLESQVAKLNLQIKAVNLSLGKLNQEINGAQLKIVSSEKNISFNKEALSQVLQGLYENEDKSLMEIFLANPNLSDFFGDLNNLVFVQDNLRATLNKVVQFRNELVDQKEQLALKKADTETLKAYQASQKQNIQKTQTQKNEILKVTKGKESEYQKLVAETKKTAAEIRAQIFQLLGGGELDFGKAYELAKFAEQTTDVRAALILAVLDRESAMGLNVGQCLYKTAMHPTRDIPVFLNIIKDLNLEKNLESGIIKVSCPNADGAYGGAMGPAQFIPSTWVLYKDKVAKITGNNPPNPWNNTDAFMATALYLKDAGAATNEKMAAAKYYCGSRWNRYVCLNVYGKKVIEQAKSFQNDIDVLGAL</sequence>
<feature type="transmembrane region" description="Helical" evidence="2">
    <location>
        <begin position="20"/>
        <end position="47"/>
    </location>
</feature>
<keyword evidence="2" id="KW-0472">Membrane</keyword>
<dbReference type="InterPro" id="IPR031304">
    <property type="entry name" value="SLT_2"/>
</dbReference>
<evidence type="ECO:0000313" key="4">
    <source>
        <dbReference type="EMBL" id="OGG43587.1"/>
    </source>
</evidence>
<dbReference type="Gene3D" id="1.10.530.10">
    <property type="match status" value="1"/>
</dbReference>
<dbReference type="STRING" id="1798473.A3G50_00105"/>
<dbReference type="SUPFAM" id="SSF53955">
    <property type="entry name" value="Lysozyme-like"/>
    <property type="match status" value="1"/>
</dbReference>
<evidence type="ECO:0000313" key="5">
    <source>
        <dbReference type="Proteomes" id="UP000176633"/>
    </source>
</evidence>
<name>A0A1F6C474_9BACT</name>
<proteinExistence type="predicted"/>
<dbReference type="InterPro" id="IPR023346">
    <property type="entry name" value="Lysozyme-like_dom_sf"/>
</dbReference>
<accession>A0A1F6C474</accession>
<protein>
    <recommendedName>
        <fullName evidence="3">Transglycosylase SLT domain-containing protein</fullName>
    </recommendedName>
</protein>
<dbReference type="Pfam" id="PF13406">
    <property type="entry name" value="SLT_2"/>
    <property type="match status" value="1"/>
</dbReference>
<evidence type="ECO:0000259" key="3">
    <source>
        <dbReference type="Pfam" id="PF13406"/>
    </source>
</evidence>
<keyword evidence="2" id="KW-1133">Transmembrane helix</keyword>
<gene>
    <name evidence="4" type="ORF">A3G50_00105</name>
</gene>
<organism evidence="4 5">
    <name type="scientific">Candidatus Jorgensenbacteria bacterium RIFCSPLOWO2_12_FULL_42_11</name>
    <dbReference type="NCBI Taxonomy" id="1798473"/>
    <lineage>
        <taxon>Bacteria</taxon>
        <taxon>Candidatus Joergenseniibacteriota</taxon>
    </lineage>
</organism>
<evidence type="ECO:0000256" key="2">
    <source>
        <dbReference type="SAM" id="Phobius"/>
    </source>
</evidence>
<feature type="domain" description="Transglycosylase SLT" evidence="3">
    <location>
        <begin position="281"/>
        <end position="426"/>
    </location>
</feature>
<feature type="coiled-coil region" evidence="1">
    <location>
        <begin position="61"/>
        <end position="144"/>
    </location>
</feature>